<comment type="pathway">
    <text evidence="2">Cofactor biosynthesis; riboflavin biosynthesis; 2-hydroxy-3-oxobutyl phosphate from D-ribulose 5-phosphate: step 1/1.</text>
</comment>
<dbReference type="InterPro" id="IPR000422">
    <property type="entry name" value="DHBP_synthase_RibB"/>
</dbReference>
<keyword evidence="8" id="KW-1185">Reference proteome</keyword>
<dbReference type="GO" id="GO:0005829">
    <property type="term" value="C:cytosol"/>
    <property type="evidence" value="ECO:0007669"/>
    <property type="project" value="TreeGrafter"/>
</dbReference>
<accession>A0A2V3V9R2</accession>
<comment type="function">
    <text evidence="1">Catalyzes the conversion of D-ribulose 5-phosphate to formate and 3,4-dihydroxy-2-butanone 4-phosphate.</text>
</comment>
<dbReference type="GO" id="GO:0046872">
    <property type="term" value="F:metal ion binding"/>
    <property type="evidence" value="ECO:0007669"/>
    <property type="project" value="UniProtKB-KW"/>
</dbReference>
<evidence type="ECO:0000256" key="4">
    <source>
        <dbReference type="ARBA" id="ARBA00018836"/>
    </source>
</evidence>
<dbReference type="SUPFAM" id="SSF55821">
    <property type="entry name" value="YrdC/RibB"/>
    <property type="match status" value="1"/>
</dbReference>
<dbReference type="Proteomes" id="UP000248014">
    <property type="component" value="Unassembled WGS sequence"/>
</dbReference>
<evidence type="ECO:0000256" key="1">
    <source>
        <dbReference type="ARBA" id="ARBA00002284"/>
    </source>
</evidence>
<comment type="caution">
    <text evidence="7">The sequence shown here is derived from an EMBL/GenBank/DDBJ whole genome shotgun (WGS) entry which is preliminary data.</text>
</comment>
<dbReference type="OrthoDB" id="9793111at2"/>
<dbReference type="PANTHER" id="PTHR21327">
    <property type="entry name" value="GTP CYCLOHYDROLASE II-RELATED"/>
    <property type="match status" value="1"/>
</dbReference>
<keyword evidence="6" id="KW-0479">Metal-binding</keyword>
<evidence type="ECO:0000256" key="6">
    <source>
        <dbReference type="ARBA" id="ARBA00022723"/>
    </source>
</evidence>
<dbReference type="Gene3D" id="3.90.870.10">
    <property type="entry name" value="DHBP synthase"/>
    <property type="match status" value="1"/>
</dbReference>
<proteinExistence type="predicted"/>
<dbReference type="EC" id="4.1.99.12" evidence="3"/>
<name>A0A2V3V9R2_9SPHN</name>
<dbReference type="AlphaFoldDB" id="A0A2V3V9R2"/>
<evidence type="ECO:0000313" key="8">
    <source>
        <dbReference type="Proteomes" id="UP000248014"/>
    </source>
</evidence>
<dbReference type="Pfam" id="PF00926">
    <property type="entry name" value="DHBP_synthase"/>
    <property type="match status" value="1"/>
</dbReference>
<dbReference type="GO" id="GO:0003935">
    <property type="term" value="F:GTP cyclohydrolase II activity"/>
    <property type="evidence" value="ECO:0007669"/>
    <property type="project" value="TreeGrafter"/>
</dbReference>
<dbReference type="EMBL" id="QJJM01000002">
    <property type="protein sequence ID" value="PXW78387.1"/>
    <property type="molecule type" value="Genomic_DNA"/>
</dbReference>
<sequence length="204" mass="21154">MSIAGAVEALKQGKVIIITGDRFRRGDMDFAIAAQHATPEAINFMATHGRGLICLAMQQDRAMRLGIGLMNPGKDRQSGRPLGRSIEAAEGVTTGISAADRAQTVKVAVAPEATADDIVSPGHIFPLICAPGGVQERPAAAEAAIELTRRAGCGDAAVICSIMRDDGEMARPGDIADLVERFGLEIADIGDLLGENAATEAAHG</sequence>
<dbReference type="GO" id="GO:0008686">
    <property type="term" value="F:3,4-dihydroxy-2-butanone-4-phosphate synthase activity"/>
    <property type="evidence" value="ECO:0007669"/>
    <property type="project" value="UniProtKB-EC"/>
</dbReference>
<evidence type="ECO:0000256" key="2">
    <source>
        <dbReference type="ARBA" id="ARBA00004904"/>
    </source>
</evidence>
<reference evidence="7 8" key="1">
    <citation type="submission" date="2018-05" db="EMBL/GenBank/DDBJ databases">
        <title>Genomic Encyclopedia of Type Strains, Phase IV (KMG-IV): sequencing the most valuable type-strain genomes for metagenomic binning, comparative biology and taxonomic classification.</title>
        <authorList>
            <person name="Goeker M."/>
        </authorList>
    </citation>
    <scope>NUCLEOTIDE SEQUENCE [LARGE SCALE GENOMIC DNA]</scope>
    <source>
        <strain evidence="7 8">DSM 3183</strain>
    </source>
</reference>
<evidence type="ECO:0000313" key="7">
    <source>
        <dbReference type="EMBL" id="PXW78387.1"/>
    </source>
</evidence>
<keyword evidence="5" id="KW-0686">Riboflavin biosynthesis</keyword>
<dbReference type="InterPro" id="IPR017945">
    <property type="entry name" value="DHBP_synth_RibB-like_a/b_dom"/>
</dbReference>
<protein>
    <recommendedName>
        <fullName evidence="4">3,4-dihydroxy-2-butanone 4-phosphate synthase</fullName>
        <ecNumber evidence="3">4.1.99.12</ecNumber>
    </recommendedName>
</protein>
<dbReference type="UniPathway" id="UPA00275">
    <property type="reaction ID" value="UER00399"/>
</dbReference>
<evidence type="ECO:0000256" key="3">
    <source>
        <dbReference type="ARBA" id="ARBA00012153"/>
    </source>
</evidence>
<organism evidence="7 8">
    <name type="scientific">Blastomonas natatoria</name>
    <dbReference type="NCBI Taxonomy" id="34015"/>
    <lineage>
        <taxon>Bacteria</taxon>
        <taxon>Pseudomonadati</taxon>
        <taxon>Pseudomonadota</taxon>
        <taxon>Alphaproteobacteria</taxon>
        <taxon>Sphingomonadales</taxon>
        <taxon>Sphingomonadaceae</taxon>
        <taxon>Blastomonas</taxon>
    </lineage>
</organism>
<dbReference type="GO" id="GO:0009231">
    <property type="term" value="P:riboflavin biosynthetic process"/>
    <property type="evidence" value="ECO:0007669"/>
    <property type="project" value="UniProtKB-UniPathway"/>
</dbReference>
<dbReference type="RefSeq" id="WP_110297492.1">
    <property type="nucleotide sequence ID" value="NZ_QJJM01000002.1"/>
</dbReference>
<dbReference type="PANTHER" id="PTHR21327:SF18">
    <property type="entry name" value="3,4-DIHYDROXY-2-BUTANONE 4-PHOSPHATE SYNTHASE"/>
    <property type="match status" value="1"/>
</dbReference>
<evidence type="ECO:0000256" key="5">
    <source>
        <dbReference type="ARBA" id="ARBA00022619"/>
    </source>
</evidence>
<gene>
    <name evidence="7" type="ORF">C7451_10257</name>
</gene>